<evidence type="ECO:0000256" key="5">
    <source>
        <dbReference type="SAM" id="Phobius"/>
    </source>
</evidence>
<evidence type="ECO:0000259" key="6">
    <source>
        <dbReference type="PROSITE" id="PS51012"/>
    </source>
</evidence>
<keyword evidence="3 5" id="KW-1133">Transmembrane helix</keyword>
<name>X0TR29_9ZZZZ</name>
<comment type="subcellular location">
    <subcellularLocation>
        <location evidence="1">Membrane</location>
        <topology evidence="1">Multi-pass membrane protein</topology>
    </subcellularLocation>
</comment>
<evidence type="ECO:0000256" key="3">
    <source>
        <dbReference type="ARBA" id="ARBA00022989"/>
    </source>
</evidence>
<dbReference type="Pfam" id="PF01061">
    <property type="entry name" value="ABC2_membrane"/>
    <property type="match status" value="1"/>
</dbReference>
<feature type="transmembrane region" description="Helical" evidence="5">
    <location>
        <begin position="76"/>
        <end position="98"/>
    </location>
</feature>
<keyword evidence="4 5" id="KW-0472">Membrane</keyword>
<proteinExistence type="predicted"/>
<keyword evidence="2 5" id="KW-0812">Transmembrane</keyword>
<evidence type="ECO:0000256" key="1">
    <source>
        <dbReference type="ARBA" id="ARBA00004141"/>
    </source>
</evidence>
<comment type="caution">
    <text evidence="7">The sequence shown here is derived from an EMBL/GenBank/DDBJ whole genome shotgun (WGS) entry which is preliminary data.</text>
</comment>
<accession>X0TR29</accession>
<dbReference type="PANTHER" id="PTHR43027">
    <property type="entry name" value="DOXORUBICIN RESISTANCE ABC TRANSPORTER PERMEASE PROTEIN DRRC-RELATED"/>
    <property type="match status" value="1"/>
</dbReference>
<feature type="non-terminal residue" evidence="7">
    <location>
        <position position="1"/>
    </location>
</feature>
<dbReference type="AlphaFoldDB" id="X0TR29"/>
<dbReference type="GO" id="GO:0016020">
    <property type="term" value="C:membrane"/>
    <property type="evidence" value="ECO:0007669"/>
    <property type="project" value="UniProtKB-SubCell"/>
</dbReference>
<organism evidence="7">
    <name type="scientific">marine sediment metagenome</name>
    <dbReference type="NCBI Taxonomy" id="412755"/>
    <lineage>
        <taxon>unclassified sequences</taxon>
        <taxon>metagenomes</taxon>
        <taxon>ecological metagenomes</taxon>
    </lineage>
</organism>
<evidence type="ECO:0000256" key="4">
    <source>
        <dbReference type="ARBA" id="ARBA00023136"/>
    </source>
</evidence>
<reference evidence="7" key="1">
    <citation type="journal article" date="2014" name="Front. Microbiol.">
        <title>High frequency of phylogenetically diverse reductive dehalogenase-homologous genes in deep subseafloor sedimentary metagenomes.</title>
        <authorList>
            <person name="Kawai M."/>
            <person name="Futagami T."/>
            <person name="Toyoda A."/>
            <person name="Takaki Y."/>
            <person name="Nishi S."/>
            <person name="Hori S."/>
            <person name="Arai W."/>
            <person name="Tsubouchi T."/>
            <person name="Morono Y."/>
            <person name="Uchiyama I."/>
            <person name="Ito T."/>
            <person name="Fujiyama A."/>
            <person name="Inagaki F."/>
            <person name="Takami H."/>
        </authorList>
    </citation>
    <scope>NUCLEOTIDE SEQUENCE</scope>
    <source>
        <strain evidence="7">Expedition CK06-06</strain>
    </source>
</reference>
<dbReference type="InterPro" id="IPR013525">
    <property type="entry name" value="ABC2_TM"/>
</dbReference>
<dbReference type="PANTHER" id="PTHR43027:SF1">
    <property type="entry name" value="DOXORUBICIN RESISTANCE ABC TRANSPORTER PERMEASE PROTEIN DRRC-RELATED"/>
    <property type="match status" value="1"/>
</dbReference>
<dbReference type="EMBL" id="BARS01017263">
    <property type="protein sequence ID" value="GAF95993.1"/>
    <property type="molecule type" value="Genomic_DNA"/>
</dbReference>
<dbReference type="PROSITE" id="PS51012">
    <property type="entry name" value="ABC_TM2"/>
    <property type="match status" value="1"/>
</dbReference>
<feature type="domain" description="ABC transmembrane type-2" evidence="6">
    <location>
        <begin position="1"/>
        <end position="101"/>
    </location>
</feature>
<dbReference type="InterPro" id="IPR052902">
    <property type="entry name" value="ABC-2_transporter"/>
</dbReference>
<sequence>FVGLGIVAAVLPLLYPERGAQMTSAAAAILLLISGVYYPVETLPGWLQVVSSTSPATYVIEGMRGCLLHGRSTRSLLPIVFILIAAGTAVIMVGLFIFGRVERYAKRTGRLKRSG</sequence>
<protein>
    <recommendedName>
        <fullName evidence="6">ABC transmembrane type-2 domain-containing protein</fullName>
    </recommendedName>
</protein>
<feature type="transmembrane region" description="Helical" evidence="5">
    <location>
        <begin position="22"/>
        <end position="40"/>
    </location>
</feature>
<dbReference type="GO" id="GO:0140359">
    <property type="term" value="F:ABC-type transporter activity"/>
    <property type="evidence" value="ECO:0007669"/>
    <property type="project" value="InterPro"/>
</dbReference>
<evidence type="ECO:0000313" key="7">
    <source>
        <dbReference type="EMBL" id="GAF95993.1"/>
    </source>
</evidence>
<gene>
    <name evidence="7" type="ORF">S01H1_28265</name>
</gene>
<dbReference type="InterPro" id="IPR047817">
    <property type="entry name" value="ABC2_TM_bact-type"/>
</dbReference>
<evidence type="ECO:0000256" key="2">
    <source>
        <dbReference type="ARBA" id="ARBA00022692"/>
    </source>
</evidence>